<name>A0A3M4AVV2_PSEMA</name>
<accession>A0A3M4AVV2</accession>
<dbReference type="EMBL" id="RBQF01000117">
    <property type="protein sequence ID" value="RMP10932.1"/>
    <property type="molecule type" value="Genomic_DNA"/>
</dbReference>
<evidence type="ECO:0000313" key="2">
    <source>
        <dbReference type="Proteomes" id="UP000276587"/>
    </source>
</evidence>
<proteinExistence type="predicted"/>
<reference evidence="1 2" key="1">
    <citation type="submission" date="2018-08" db="EMBL/GenBank/DDBJ databases">
        <title>Recombination of ecologically and evolutionarily significant loci maintains genetic cohesion in the Pseudomonas syringae species complex.</title>
        <authorList>
            <person name="Dillon M."/>
            <person name="Thakur S."/>
            <person name="Almeida R.N.D."/>
            <person name="Weir B.S."/>
            <person name="Guttman D.S."/>
        </authorList>
    </citation>
    <scope>NUCLEOTIDE SEQUENCE [LARGE SCALE GENOMIC DNA]</scope>
    <source>
        <strain evidence="1 2">ICMP 3555</strain>
    </source>
</reference>
<comment type="caution">
    <text evidence="1">The sequence shown here is derived from an EMBL/GenBank/DDBJ whole genome shotgun (WGS) entry which is preliminary data.</text>
</comment>
<dbReference type="Proteomes" id="UP000276587">
    <property type="component" value="Unassembled WGS sequence"/>
</dbReference>
<gene>
    <name evidence="1" type="ORF">ALQ29_00936</name>
</gene>
<sequence length="576" mass="64138">MRGRDVSPTFTELVTLFERGELANQMAQRFGMGASEEIRWMEECCITLHNSGAIDLLVLIEEGALLELPGTDFFMASHFFCRLLPELDASPDRMMRCVDGLVTRGGQDGAAHEPNSAFRKWCANVPMRAHEVITAAHGGNELASQHLVFALEAIKNLSEARLMAIEYEGVRRQAAIAALGRIEHPNSEGCAETFTLFHRLLNSNTEDAVSASILHATMEILTQGHQISSTEANSLVSRLVIEPGPFTVHQCARSLWSCRQALTNDIVCFLMNALEQLDTDNKGTIEELDLGLRVLLELGYDESAVSLVTTLLSRQDNDLQLEAFDSFTHSLISGTPDLLSRVVVRWLELGLPKLCRGLAEAIKGPGLDGVPLTLKGEDLDLTPATQLFICRKAVGWFFLKPTTAASILVSILRYCDAHTAQEVQRLLVDTLLRNYGGVRDYLESLTPEDAAGKFVSAALAQNLAYIDAQRSVPLLVELQPSEHHRRIERLRISDQMREGYKQAERGSIFFGLVNRSVLLYGNRSLSFIDDGQDGLRHVEVDLQSHGFSYEMPRMEVVDPIGLDYILRVFRNERMKK</sequence>
<dbReference type="AlphaFoldDB" id="A0A3M4AVV2"/>
<protein>
    <submittedName>
        <fullName evidence="1">Uncharacterized protein</fullName>
    </submittedName>
</protein>
<keyword evidence="2" id="KW-1185">Reference proteome</keyword>
<evidence type="ECO:0000313" key="1">
    <source>
        <dbReference type="EMBL" id="RMP10932.1"/>
    </source>
</evidence>
<organism evidence="1 2">
    <name type="scientific">Pseudomonas marginalis pv. marginalis</name>
    <dbReference type="NCBI Taxonomy" id="97473"/>
    <lineage>
        <taxon>Bacteria</taxon>
        <taxon>Pseudomonadati</taxon>
        <taxon>Pseudomonadota</taxon>
        <taxon>Gammaproteobacteria</taxon>
        <taxon>Pseudomonadales</taxon>
        <taxon>Pseudomonadaceae</taxon>
        <taxon>Pseudomonas</taxon>
    </lineage>
</organism>